<dbReference type="Gene3D" id="2.60.34.10">
    <property type="entry name" value="Substrate Binding Domain Of DNAk, Chain A, domain 1"/>
    <property type="match status" value="1"/>
</dbReference>
<dbReference type="SUPFAM" id="SSF53067">
    <property type="entry name" value="Actin-like ATPase domain"/>
    <property type="match status" value="2"/>
</dbReference>
<dbReference type="SUPFAM" id="SSF100920">
    <property type="entry name" value="Heat shock protein 70kD (HSP70), peptide-binding domain"/>
    <property type="match status" value="1"/>
</dbReference>
<sequence length="496" mass="55108">MAYDAQNSPVIGIDLGTTFSSIARWTGEEAETYSPKGERMVRSVVYYDEKNNKYIFGNTAFMSGILNPENVIVGVKRLMDDKNAKIKLGSKVHDPIEISSMILRNLYNNVKSMFPSGVYEASGVVVTVPYYFKAHQFQNTSEAAKEAGLKLLGIIQEPIAAALAYGFHHSNKHLNREEKLLIFDLGGGTFDLTIIKVKEDNENLFFDVLGIGGDDRLGGMDFDRAFMDYVIHREKINFESVKDEKIKKIGKKKLLDSIIKSKETLSATESVYIAVPDVVPGVHVDAEYTRRDFETSIEPYIAKIKNIIKKTIASAGIAPYEVDKIIKVGGSSKIPIMNKIIEDEVGEGKTYSDIDPSLCVGEGAAIYAAYISNNLNYSKNIKIETAAAHALGVEDSRGNFVVLIHQNQKTPAKRTLTFTTDEDNQTEIDVKVYQGTAKRARDNEHVGTVKVMGLKAMAKYQLEIKITFEVGRSQEVKVTIEEIQSGINKTEVMKLT</sequence>
<dbReference type="Gene3D" id="3.90.640.10">
    <property type="entry name" value="Actin, Chain A, domain 4"/>
    <property type="match status" value="1"/>
</dbReference>
<proteinExistence type="inferred from homology"/>
<dbReference type="CDD" id="cd24029">
    <property type="entry name" value="ASKHA_NBD_HSP70_DnaK_HscA_HscC"/>
    <property type="match status" value="1"/>
</dbReference>
<evidence type="ECO:0000256" key="1">
    <source>
        <dbReference type="ARBA" id="ARBA00002290"/>
    </source>
</evidence>
<accession>A0A1L5F9C5</accession>
<evidence type="ECO:0000256" key="7">
    <source>
        <dbReference type="ARBA" id="ARBA00022840"/>
    </source>
</evidence>
<name>A0A1L5F9C5_CLOKL</name>
<evidence type="ECO:0000256" key="6">
    <source>
        <dbReference type="ARBA" id="ARBA00022741"/>
    </source>
</evidence>
<evidence type="ECO:0000256" key="4">
    <source>
        <dbReference type="ARBA" id="ARBA00017249"/>
    </source>
</evidence>
<dbReference type="PROSITE" id="PS00297">
    <property type="entry name" value="HSP70_1"/>
    <property type="match status" value="1"/>
</dbReference>
<evidence type="ECO:0000256" key="2">
    <source>
        <dbReference type="ARBA" id="ARBA00007381"/>
    </source>
</evidence>
<dbReference type="InterPro" id="IPR018181">
    <property type="entry name" value="Heat_shock_70_CS"/>
</dbReference>
<dbReference type="PANTHER" id="PTHR19375">
    <property type="entry name" value="HEAT SHOCK PROTEIN 70KDA"/>
    <property type="match status" value="1"/>
</dbReference>
<evidence type="ECO:0000313" key="13">
    <source>
        <dbReference type="EMBL" id="APM39609.1"/>
    </source>
</evidence>
<dbReference type="InterPro" id="IPR029047">
    <property type="entry name" value="HSP70_peptide-bd_sf"/>
</dbReference>
<keyword evidence="9" id="KW-0143">Chaperone</keyword>
<evidence type="ECO:0000256" key="9">
    <source>
        <dbReference type="ARBA" id="ARBA00023186"/>
    </source>
</evidence>
<evidence type="ECO:0000256" key="8">
    <source>
        <dbReference type="ARBA" id="ARBA00023016"/>
    </source>
</evidence>
<organism evidence="13 14">
    <name type="scientific">Clostridium kluyveri</name>
    <dbReference type="NCBI Taxonomy" id="1534"/>
    <lineage>
        <taxon>Bacteria</taxon>
        <taxon>Bacillati</taxon>
        <taxon>Bacillota</taxon>
        <taxon>Clostridia</taxon>
        <taxon>Eubacteriales</taxon>
        <taxon>Clostridiaceae</taxon>
        <taxon>Clostridium</taxon>
    </lineage>
</organism>
<protein>
    <recommendedName>
        <fullName evidence="3">Chaperone protein DnaK</fullName>
    </recommendedName>
    <alternativeName>
        <fullName evidence="4">Chaperone protein dnaK</fullName>
    </alternativeName>
    <alternativeName>
        <fullName evidence="12">HSP70</fullName>
    </alternativeName>
    <alternativeName>
        <fullName evidence="11">Heat shock 70 kDa protein</fullName>
    </alternativeName>
    <alternativeName>
        <fullName evidence="10">Heat shock protein 70</fullName>
    </alternativeName>
</protein>
<dbReference type="RefSeq" id="WP_073539228.1">
    <property type="nucleotide sequence ID" value="NZ_CP018335.1"/>
</dbReference>
<keyword evidence="8" id="KW-0346">Stress response</keyword>
<dbReference type="InterPro" id="IPR013126">
    <property type="entry name" value="Hsp_70_fam"/>
</dbReference>
<evidence type="ECO:0000256" key="10">
    <source>
        <dbReference type="ARBA" id="ARBA00030019"/>
    </source>
</evidence>
<dbReference type="AlphaFoldDB" id="A0A1L5F9C5"/>
<dbReference type="InterPro" id="IPR043129">
    <property type="entry name" value="ATPase_NBD"/>
</dbReference>
<evidence type="ECO:0000256" key="11">
    <source>
        <dbReference type="ARBA" id="ARBA00030945"/>
    </source>
</evidence>
<dbReference type="GO" id="GO:0005524">
    <property type="term" value="F:ATP binding"/>
    <property type="evidence" value="ECO:0007669"/>
    <property type="project" value="UniProtKB-KW"/>
</dbReference>
<dbReference type="Pfam" id="PF00012">
    <property type="entry name" value="HSP70"/>
    <property type="match status" value="1"/>
</dbReference>
<dbReference type="Proteomes" id="UP000184604">
    <property type="component" value="Chromosome"/>
</dbReference>
<dbReference type="FunFam" id="3.30.420.40:FF:000028">
    <property type="entry name" value="heat shock 70 kDa protein-like"/>
    <property type="match status" value="1"/>
</dbReference>
<evidence type="ECO:0000313" key="14">
    <source>
        <dbReference type="Proteomes" id="UP000184604"/>
    </source>
</evidence>
<comment type="similarity">
    <text evidence="2">Belongs to the heat shock protein 70 family.</text>
</comment>
<dbReference type="EMBL" id="CP018335">
    <property type="protein sequence ID" value="APM39609.1"/>
    <property type="molecule type" value="Genomic_DNA"/>
</dbReference>
<keyword evidence="7" id="KW-0067">ATP-binding</keyword>
<gene>
    <name evidence="13" type="ORF">BS101_13105</name>
</gene>
<dbReference type="OrthoDB" id="2754516at2"/>
<keyword evidence="5" id="KW-0597">Phosphoprotein</keyword>
<dbReference type="PROSITE" id="PS00329">
    <property type="entry name" value="HSP70_2"/>
    <property type="match status" value="1"/>
</dbReference>
<evidence type="ECO:0000256" key="3">
    <source>
        <dbReference type="ARBA" id="ARBA00014415"/>
    </source>
</evidence>
<dbReference type="GO" id="GO:0140662">
    <property type="term" value="F:ATP-dependent protein folding chaperone"/>
    <property type="evidence" value="ECO:0007669"/>
    <property type="project" value="InterPro"/>
</dbReference>
<keyword evidence="6" id="KW-0547">Nucleotide-binding</keyword>
<evidence type="ECO:0000256" key="12">
    <source>
        <dbReference type="ARBA" id="ARBA00033103"/>
    </source>
</evidence>
<reference evidence="13 14" key="1">
    <citation type="submission" date="2016-12" db="EMBL/GenBank/DDBJ databases">
        <title>Complete genome sequence of Clostridium kluyveri JZZ isolated from the pit mud of a Chinese flavor liquor-making factory.</title>
        <authorList>
            <person name="Wang Y."/>
        </authorList>
    </citation>
    <scope>NUCLEOTIDE SEQUENCE [LARGE SCALE GENOMIC DNA]</scope>
    <source>
        <strain evidence="13 14">JZZ</strain>
    </source>
</reference>
<dbReference type="PRINTS" id="PR00301">
    <property type="entry name" value="HEATSHOCK70"/>
</dbReference>
<evidence type="ECO:0000256" key="5">
    <source>
        <dbReference type="ARBA" id="ARBA00022553"/>
    </source>
</evidence>
<dbReference type="Gene3D" id="3.30.420.40">
    <property type="match status" value="2"/>
</dbReference>
<comment type="function">
    <text evidence="1">Acts as a chaperone.</text>
</comment>